<comment type="caution">
    <text evidence="5">The sequence shown here is derived from an EMBL/GenBank/DDBJ whole genome shotgun (WGS) entry which is preliminary data.</text>
</comment>
<dbReference type="EMBL" id="PYMA01000001">
    <property type="protein sequence ID" value="PSW22152.1"/>
    <property type="molecule type" value="Genomic_DNA"/>
</dbReference>
<dbReference type="Pfam" id="PF00356">
    <property type="entry name" value="LacI"/>
    <property type="match status" value="1"/>
</dbReference>
<dbReference type="CDD" id="cd01392">
    <property type="entry name" value="HTH_LacI"/>
    <property type="match status" value="1"/>
</dbReference>
<evidence type="ECO:0000256" key="1">
    <source>
        <dbReference type="ARBA" id="ARBA00023015"/>
    </source>
</evidence>
<dbReference type="SUPFAM" id="SSF53822">
    <property type="entry name" value="Periplasmic binding protein-like I"/>
    <property type="match status" value="1"/>
</dbReference>
<dbReference type="SUPFAM" id="SSF47413">
    <property type="entry name" value="lambda repressor-like DNA-binding domains"/>
    <property type="match status" value="1"/>
</dbReference>
<evidence type="ECO:0000256" key="2">
    <source>
        <dbReference type="ARBA" id="ARBA00023125"/>
    </source>
</evidence>
<evidence type="ECO:0000259" key="4">
    <source>
        <dbReference type="PROSITE" id="PS50932"/>
    </source>
</evidence>
<dbReference type="Gene3D" id="1.10.260.40">
    <property type="entry name" value="lambda repressor-like DNA-binding domains"/>
    <property type="match status" value="1"/>
</dbReference>
<proteinExistence type="predicted"/>
<dbReference type="OrthoDB" id="5681588at2"/>
<organism evidence="5 6">
    <name type="scientific">Photobacterium sanctipauli</name>
    <dbReference type="NCBI Taxonomy" id="1342794"/>
    <lineage>
        <taxon>Bacteria</taxon>
        <taxon>Pseudomonadati</taxon>
        <taxon>Pseudomonadota</taxon>
        <taxon>Gammaproteobacteria</taxon>
        <taxon>Vibrionales</taxon>
        <taxon>Vibrionaceae</taxon>
        <taxon>Photobacterium</taxon>
    </lineage>
</organism>
<dbReference type="PANTHER" id="PTHR30146:SF109">
    <property type="entry name" value="HTH-TYPE TRANSCRIPTIONAL REGULATOR GALS"/>
    <property type="match status" value="1"/>
</dbReference>
<evidence type="ECO:0000256" key="3">
    <source>
        <dbReference type="ARBA" id="ARBA00023163"/>
    </source>
</evidence>
<dbReference type="InterPro" id="IPR046335">
    <property type="entry name" value="LacI/GalR-like_sensor"/>
</dbReference>
<keyword evidence="3" id="KW-0804">Transcription</keyword>
<keyword evidence="2" id="KW-0238">DNA-binding</keyword>
<dbReference type="Gene3D" id="3.40.50.2300">
    <property type="match status" value="2"/>
</dbReference>
<dbReference type="InterPro" id="IPR010982">
    <property type="entry name" value="Lambda_DNA-bd_dom_sf"/>
</dbReference>
<dbReference type="SMART" id="SM00354">
    <property type="entry name" value="HTH_LACI"/>
    <property type="match status" value="1"/>
</dbReference>
<dbReference type="InterPro" id="IPR000843">
    <property type="entry name" value="HTH_LacI"/>
</dbReference>
<evidence type="ECO:0000313" key="6">
    <source>
        <dbReference type="Proteomes" id="UP000241771"/>
    </source>
</evidence>
<dbReference type="Proteomes" id="UP000241771">
    <property type="component" value="Unassembled WGS sequence"/>
</dbReference>
<evidence type="ECO:0000313" key="5">
    <source>
        <dbReference type="EMBL" id="PSW22152.1"/>
    </source>
</evidence>
<gene>
    <name evidence="5" type="ORF">C9I98_02485</name>
</gene>
<sequence>MSSNRNINSSEIAKIAGVSRSTVSKVINNYPDIPEKTRKKVLDAISDHNYKPNRFASVLKGIPQKVIALYIHTTSNDTADGHMNNLDSAYMMGVVSNFIMATKQHDHSLLVEMIHEDEDAAEVESRIRDNFNSKSICAAVFVGLTDNSLFIDNLVESGYNIASIDRNVSQEHAAINVTTDDEGGAYRAAKHLAENGFSHIAFIGGDETKLSARSREDGYKRAATEYGMTPVVIGCGYSEKLGSLAVNRFVELSEIDALVCASDAIAHGFIGKMREIDSNRLDGIGLIGFENIAFNDYQNPSLSSVAIDYQQMANDTVESLLKPEKAVKVCVNTELIVRDSSMQ</sequence>
<dbReference type="PANTHER" id="PTHR30146">
    <property type="entry name" value="LACI-RELATED TRANSCRIPTIONAL REPRESSOR"/>
    <property type="match status" value="1"/>
</dbReference>
<name>A0A2T3P0Z9_9GAMM</name>
<reference evidence="5 6" key="1">
    <citation type="submission" date="2018-01" db="EMBL/GenBank/DDBJ databases">
        <title>Whole genome sequencing of Histamine producing bacteria.</title>
        <authorList>
            <person name="Butler K."/>
        </authorList>
    </citation>
    <scope>NUCLEOTIDE SEQUENCE [LARGE SCALE GENOMIC DNA]</scope>
    <source>
        <strain evidence="5 6">DSM 100436</strain>
    </source>
</reference>
<dbReference type="AlphaFoldDB" id="A0A2T3P0Z9"/>
<accession>A0A2T3P0Z9</accession>
<keyword evidence="6" id="KW-1185">Reference proteome</keyword>
<dbReference type="GO" id="GO:0003700">
    <property type="term" value="F:DNA-binding transcription factor activity"/>
    <property type="evidence" value="ECO:0007669"/>
    <property type="project" value="TreeGrafter"/>
</dbReference>
<dbReference type="Pfam" id="PF13377">
    <property type="entry name" value="Peripla_BP_3"/>
    <property type="match status" value="1"/>
</dbReference>
<dbReference type="RefSeq" id="WP_036818155.1">
    <property type="nucleotide sequence ID" value="NZ_JGVO01000129.1"/>
</dbReference>
<dbReference type="PROSITE" id="PS50932">
    <property type="entry name" value="HTH_LACI_2"/>
    <property type="match status" value="1"/>
</dbReference>
<dbReference type="InterPro" id="IPR028082">
    <property type="entry name" value="Peripla_BP_I"/>
</dbReference>
<dbReference type="CDD" id="cd06267">
    <property type="entry name" value="PBP1_LacI_sugar_binding-like"/>
    <property type="match status" value="1"/>
</dbReference>
<keyword evidence="1" id="KW-0805">Transcription regulation</keyword>
<feature type="domain" description="HTH lacI-type" evidence="4">
    <location>
        <begin position="7"/>
        <end position="61"/>
    </location>
</feature>
<dbReference type="GO" id="GO:0000976">
    <property type="term" value="F:transcription cis-regulatory region binding"/>
    <property type="evidence" value="ECO:0007669"/>
    <property type="project" value="TreeGrafter"/>
</dbReference>
<protein>
    <submittedName>
        <fullName evidence="5">LacI family transcriptional regulator</fullName>
    </submittedName>
</protein>